<dbReference type="EMBL" id="JAAZKV010000023">
    <property type="protein sequence ID" value="NMA44762.1"/>
    <property type="molecule type" value="Genomic_DNA"/>
</dbReference>
<dbReference type="InterPro" id="IPR001667">
    <property type="entry name" value="DDH_dom"/>
</dbReference>
<reference evidence="2 3" key="1">
    <citation type="journal article" date="2020" name="Biotechnol. Biofuels">
        <title>New insights from the biogas microbiome by comprehensive genome-resolved metagenomics of nearly 1600 species originating from multiple anaerobic digesters.</title>
        <authorList>
            <person name="Campanaro S."/>
            <person name="Treu L."/>
            <person name="Rodriguez-R L.M."/>
            <person name="Kovalovszki A."/>
            <person name="Ziels R.M."/>
            <person name="Maus I."/>
            <person name="Zhu X."/>
            <person name="Kougias P.G."/>
            <person name="Basile A."/>
            <person name="Luo G."/>
            <person name="Schluter A."/>
            <person name="Konstantinidis K.T."/>
            <person name="Angelidaki I."/>
        </authorList>
    </citation>
    <scope>NUCLEOTIDE SEQUENCE [LARGE SCALE GENOMIC DNA]</scope>
    <source>
        <strain evidence="2">AS22ysBPME_79</strain>
    </source>
</reference>
<accession>A0A7K4BZY4</accession>
<protein>
    <recommendedName>
        <fullName evidence="1">DDH domain-containing protein</fullName>
    </recommendedName>
</protein>
<dbReference type="PANTHER" id="PTHR47618:SF1">
    <property type="entry name" value="BIFUNCTIONAL OLIGORIBONUCLEASE AND PAP PHOSPHATASE NRNA"/>
    <property type="match status" value="1"/>
</dbReference>
<evidence type="ECO:0000313" key="3">
    <source>
        <dbReference type="Proteomes" id="UP000526302"/>
    </source>
</evidence>
<feature type="domain" description="DDH" evidence="1">
    <location>
        <begin position="13"/>
        <end position="147"/>
    </location>
</feature>
<evidence type="ECO:0000313" key="2">
    <source>
        <dbReference type="EMBL" id="NMA44762.1"/>
    </source>
</evidence>
<dbReference type="InterPro" id="IPR051319">
    <property type="entry name" value="Oligoribo/pAp-PDE_c-di-AMP_PDE"/>
</dbReference>
<gene>
    <name evidence="2" type="ORF">GX950_03065</name>
</gene>
<organism evidence="2 3">
    <name type="scientific">Candidatus Iainarchaeum sp</name>
    <dbReference type="NCBI Taxonomy" id="3101447"/>
    <lineage>
        <taxon>Archaea</taxon>
        <taxon>Candidatus Iainarchaeota</taxon>
        <taxon>Candidatus Iainarchaeia</taxon>
        <taxon>Candidatus Iainarchaeales</taxon>
        <taxon>Candidatus Iainarchaeaceae</taxon>
        <taxon>Candidatus Iainarchaeum</taxon>
    </lineage>
</organism>
<dbReference type="Gene3D" id="3.90.1640.10">
    <property type="entry name" value="inorganic pyrophosphatase (n-terminal core)"/>
    <property type="match status" value="1"/>
</dbReference>
<name>A0A7K4BZY4_9ARCH</name>
<sequence>MAKFNFSKYKNKNILLLCHENADLDAISASAILQLLLKQKNIDSEIAVPSHINEQASAFAKKQKIKFITSPNLKKYDQIFLLDFNDYDQLGKLREQFTILQKQKSFEVVSFDHHVVEKRSIDTSKIGVSNKHSTTQVLFNLFKKDFNEKMFFYACVGMIEDTGHFIVGDKELFSDFSFCLTHSNKSYNEILLFTKNKMDKGKKLAFLKTAQRAEIFEINDFIIAFSNVSFFQGAAATKLLSLGADVSLVYGISEKENSSILSCRADSYFKEKNNFNLVNDLLKELQKNLGGEIGGHSGAAMWKGNASEKIVKNNCLGIIRKKLLH</sequence>
<dbReference type="AlphaFoldDB" id="A0A7K4BZY4"/>
<dbReference type="Proteomes" id="UP000526302">
    <property type="component" value="Unassembled WGS sequence"/>
</dbReference>
<dbReference type="InterPro" id="IPR038763">
    <property type="entry name" value="DHH_sf"/>
</dbReference>
<proteinExistence type="predicted"/>
<evidence type="ECO:0000259" key="1">
    <source>
        <dbReference type="Pfam" id="PF01368"/>
    </source>
</evidence>
<comment type="caution">
    <text evidence="2">The sequence shown here is derived from an EMBL/GenBank/DDBJ whole genome shotgun (WGS) entry which is preliminary data.</text>
</comment>
<dbReference type="PANTHER" id="PTHR47618">
    <property type="entry name" value="BIFUNCTIONAL OLIGORIBONUCLEASE AND PAP PHOSPHATASE NRNA"/>
    <property type="match status" value="1"/>
</dbReference>
<dbReference type="Pfam" id="PF01368">
    <property type="entry name" value="DHH"/>
    <property type="match status" value="1"/>
</dbReference>
<dbReference type="SUPFAM" id="SSF64182">
    <property type="entry name" value="DHH phosphoesterases"/>
    <property type="match status" value="1"/>
</dbReference>